<dbReference type="Proteomes" id="UP000760480">
    <property type="component" value="Unassembled WGS sequence"/>
</dbReference>
<dbReference type="PANTHER" id="PTHR43883:SF1">
    <property type="entry name" value="GLUCONOKINASE"/>
    <property type="match status" value="1"/>
</dbReference>
<name>A0ABX1TLY3_9GAMM</name>
<evidence type="ECO:0000313" key="2">
    <source>
        <dbReference type="EMBL" id="NMQ20428.1"/>
    </source>
</evidence>
<dbReference type="Pfam" id="PF13671">
    <property type="entry name" value="AAA_33"/>
    <property type="match status" value="1"/>
</dbReference>
<proteinExistence type="predicted"/>
<dbReference type="InterPro" id="IPR027417">
    <property type="entry name" value="P-loop_NTPase"/>
</dbReference>
<organism evidence="2 3">
    <name type="scientific">Candidatus Competibacter phosphatis</name>
    <dbReference type="NCBI Taxonomy" id="221280"/>
    <lineage>
        <taxon>Bacteria</taxon>
        <taxon>Pseudomonadati</taxon>
        <taxon>Pseudomonadota</taxon>
        <taxon>Gammaproteobacteria</taxon>
        <taxon>Candidatus Competibacteraceae</taxon>
        <taxon>Candidatus Competibacter</taxon>
    </lineage>
</organism>
<dbReference type="Gene3D" id="3.40.50.300">
    <property type="entry name" value="P-loop containing nucleotide triphosphate hydrolases"/>
    <property type="match status" value="1"/>
</dbReference>
<sequence length="525" mass="58799">MQPANEILDQAALIAALLQPDRYPHPVTTVEHLQTHISHVLLAGDYAYKIKKPLNLGFLDFTSLARRKYYCEQELRLNSRLAPDLYLDCVPIGGSVSQPVLGATQEIIEYAVRMRRFPQEALLNRMLAAGRLENRHMDALARRLATFHHTIAADPTASFGTPERVRGPMLDDFTHARPLLTDPTDLDILAAVERWTLATTQRLWPRLAERKAGGWIRECHGDLHLGNLVLTDTDQITIFDCIEFNDDLRWIDVINDLAFLLMDLRFHGASGFTQRLLNTYLEYGGDFAGVALLSYYQVYRAMVRVKINAIQASQGHHTPEPDRATARALCRDYLRLALALTQEPTPFLLITHGVSGSGKSRRTGQLLEIFPGAIRLRSDVERKRLFGLGPLDDSSSTLGGGLYTPDASARTYQRLYDLADGLLAASHPVLVDATFMKRAHRQPFRDLAARHGVPFILLDCIADPETLRARVVTRRARGDDAAEADIDVLERQLRHDEPPAIDENPLKTDGDTDVERLRAAIAAVM</sequence>
<evidence type="ECO:0000313" key="3">
    <source>
        <dbReference type="Proteomes" id="UP000760480"/>
    </source>
</evidence>
<gene>
    <name evidence="2" type="ORF">E4P82_15250</name>
</gene>
<dbReference type="RefSeq" id="WP_169249694.1">
    <property type="nucleotide sequence ID" value="NZ_SPMZ01000049.1"/>
</dbReference>
<reference evidence="2 3" key="1">
    <citation type="submission" date="2019-03" db="EMBL/GenBank/DDBJ databases">
        <title>Metabolic reconstructions from genomes of highly enriched 'Candidatus Accumulibacter' and 'Candidatus Competibacter' bioreactor populations.</title>
        <authorList>
            <person name="Annavajhala M.K."/>
            <person name="Welles L."/>
            <person name="Abbas B."/>
            <person name="Sorokin D."/>
            <person name="Park H."/>
            <person name="Van Loosdrecht M."/>
            <person name="Chandran K."/>
        </authorList>
    </citation>
    <scope>NUCLEOTIDE SEQUENCE [LARGE SCALE GENOMIC DNA]</scope>
    <source>
        <strain evidence="2 3">SBR_G</strain>
    </source>
</reference>
<dbReference type="InterPro" id="IPR052732">
    <property type="entry name" value="Cell-binding_unc_protein"/>
</dbReference>
<accession>A0ABX1TLY3</accession>
<feature type="domain" description="Aminoglycoside phosphotransferase" evidence="1">
    <location>
        <begin position="71"/>
        <end position="288"/>
    </location>
</feature>
<dbReference type="SUPFAM" id="SSF56112">
    <property type="entry name" value="Protein kinase-like (PK-like)"/>
    <property type="match status" value="1"/>
</dbReference>
<dbReference type="InterPro" id="IPR011009">
    <property type="entry name" value="Kinase-like_dom_sf"/>
</dbReference>
<comment type="caution">
    <text evidence="2">The sequence shown here is derived from an EMBL/GenBank/DDBJ whole genome shotgun (WGS) entry which is preliminary data.</text>
</comment>
<dbReference type="PANTHER" id="PTHR43883">
    <property type="entry name" value="SLR0207 PROTEIN"/>
    <property type="match status" value="1"/>
</dbReference>
<keyword evidence="3" id="KW-1185">Reference proteome</keyword>
<dbReference type="InterPro" id="IPR002575">
    <property type="entry name" value="Aminoglycoside_PTrfase"/>
</dbReference>
<dbReference type="Gene3D" id="3.90.1200.10">
    <property type="match status" value="1"/>
</dbReference>
<dbReference type="SUPFAM" id="SSF52540">
    <property type="entry name" value="P-loop containing nucleoside triphosphate hydrolases"/>
    <property type="match status" value="1"/>
</dbReference>
<evidence type="ECO:0000259" key="1">
    <source>
        <dbReference type="Pfam" id="PF01636"/>
    </source>
</evidence>
<protein>
    <submittedName>
        <fullName evidence="2">Aminoglycoside phosphotransferase</fullName>
    </submittedName>
</protein>
<dbReference type="EMBL" id="SPMZ01000049">
    <property type="protein sequence ID" value="NMQ20428.1"/>
    <property type="molecule type" value="Genomic_DNA"/>
</dbReference>
<dbReference type="Pfam" id="PF01636">
    <property type="entry name" value="APH"/>
    <property type="match status" value="1"/>
</dbReference>